<protein>
    <submittedName>
        <fullName evidence="3">TIR domain-containing protein</fullName>
    </submittedName>
</protein>
<proteinExistence type="predicted"/>
<dbReference type="EMBL" id="BAABJY010000002">
    <property type="protein sequence ID" value="GAA4861740.1"/>
    <property type="molecule type" value="Genomic_DNA"/>
</dbReference>
<reference evidence="4" key="1">
    <citation type="journal article" date="2019" name="Int. J. Syst. Evol. Microbiol.">
        <title>The Global Catalogue of Microorganisms (GCM) 10K type strain sequencing project: providing services to taxonomists for standard genome sequencing and annotation.</title>
        <authorList>
            <consortium name="The Broad Institute Genomics Platform"/>
            <consortium name="The Broad Institute Genome Sequencing Center for Infectious Disease"/>
            <person name="Wu L."/>
            <person name="Ma J."/>
        </authorList>
    </citation>
    <scope>NUCLEOTIDE SEQUENCE [LARGE SCALE GENOMIC DNA]</scope>
    <source>
        <strain evidence="4">JCM 18392</strain>
    </source>
</reference>
<dbReference type="RefSeq" id="WP_345294638.1">
    <property type="nucleotide sequence ID" value="NZ_BAABJY010000002.1"/>
</dbReference>
<sequence length="692" mass="76201">MRYRAFISYSHADEAWATWLFKRLETYRVPPRLVGRQTGQGKIGARLGAFFRDRDELTAASDLSATIQDALAESDALIVICSPAAAASRWVNAEVEAFRASGRGERIYAFVVGGEPGCIDDGGCFPPALTAPGEDGQPVEPLAADARPEGDGRKRAFLKLVAGLLGVGFDQLAQREAQRKQRRLVQVAVASLAGMTLAIGLAVTAHVARNDAQRRQAQAEDILGFMLGDLREKLTTVGRLDLMRTVDDKATVYFATLDPRDLSDRTLEEQARSLTGIGQVRLDEGNHDEATAAFREAHARSTALQARDPGNGQRLFDLAQAEFWLGFVAFQQGKYGAADAWLRKYHDSAMRVAAMDRGNFAWQKEQAYALHNLAVMDEQRGRYVQAERSMRAAISLYRDWIGQRPGDLPLRSEAADAMSWLGTLALARGQLDSAEDYFAEQVDVLQRNAAEEPDNAVWRDYLVRARLLLVDALAQRGKLEDARSLTATTLPVAAALAAQDPANNAWRTWLGACHWWRSRLATDDAAPLAEEEAAQAERIFVAALAAEPEKERLVVWLARTRHLRAQLALGRGDLRAARGHVAGALALIEPAWRARQNEDLRLWLARTRLLQGDIDASSGNRADGVRSWTEATHLLEQPDRRGPVPFLRLEPLLRAQVALGAQEKAVATRRRLDAAGYVPLHPFADIAPVAAR</sequence>
<keyword evidence="1" id="KW-0812">Transmembrane</keyword>
<comment type="caution">
    <text evidence="3">The sequence shown here is derived from an EMBL/GenBank/DDBJ whole genome shotgun (WGS) entry which is preliminary data.</text>
</comment>
<evidence type="ECO:0000256" key="1">
    <source>
        <dbReference type="SAM" id="Phobius"/>
    </source>
</evidence>
<dbReference type="Gene3D" id="3.40.50.10140">
    <property type="entry name" value="Toll/interleukin-1 receptor homology (TIR) domain"/>
    <property type="match status" value="1"/>
</dbReference>
<keyword evidence="1" id="KW-0472">Membrane</keyword>
<dbReference type="InterPro" id="IPR011990">
    <property type="entry name" value="TPR-like_helical_dom_sf"/>
</dbReference>
<dbReference type="InterPro" id="IPR000157">
    <property type="entry name" value="TIR_dom"/>
</dbReference>
<dbReference type="Pfam" id="PF13676">
    <property type="entry name" value="TIR_2"/>
    <property type="match status" value="1"/>
</dbReference>
<keyword evidence="1" id="KW-1133">Transmembrane helix</keyword>
<dbReference type="SUPFAM" id="SSF52200">
    <property type="entry name" value="Toll/Interleukin receptor TIR domain"/>
    <property type="match status" value="1"/>
</dbReference>
<dbReference type="SMART" id="SM00028">
    <property type="entry name" value="TPR"/>
    <property type="match status" value="3"/>
</dbReference>
<dbReference type="InterPro" id="IPR011717">
    <property type="entry name" value="TPR-4"/>
</dbReference>
<dbReference type="PANTHER" id="PTHR47691:SF3">
    <property type="entry name" value="HTH-TYPE TRANSCRIPTIONAL REGULATOR RV0890C-RELATED"/>
    <property type="match status" value="1"/>
</dbReference>
<dbReference type="InterPro" id="IPR019734">
    <property type="entry name" value="TPR_rpt"/>
</dbReference>
<dbReference type="Gene3D" id="1.25.40.10">
    <property type="entry name" value="Tetratricopeptide repeat domain"/>
    <property type="match status" value="1"/>
</dbReference>
<gene>
    <name evidence="3" type="ORF">GCM10023332_12170</name>
</gene>
<dbReference type="Proteomes" id="UP001501323">
    <property type="component" value="Unassembled WGS sequence"/>
</dbReference>
<name>A0ABP9DZX2_9GAMM</name>
<dbReference type="Pfam" id="PF07721">
    <property type="entry name" value="TPR_4"/>
    <property type="match status" value="3"/>
</dbReference>
<evidence type="ECO:0000313" key="3">
    <source>
        <dbReference type="EMBL" id="GAA4861740.1"/>
    </source>
</evidence>
<dbReference type="SUPFAM" id="SSF48452">
    <property type="entry name" value="TPR-like"/>
    <property type="match status" value="1"/>
</dbReference>
<evidence type="ECO:0000313" key="4">
    <source>
        <dbReference type="Proteomes" id="UP001501323"/>
    </source>
</evidence>
<keyword evidence="4" id="KW-1185">Reference proteome</keyword>
<accession>A0ABP9DZX2</accession>
<dbReference type="InterPro" id="IPR035897">
    <property type="entry name" value="Toll_tir_struct_dom_sf"/>
</dbReference>
<organism evidence="3 4">
    <name type="scientific">Luteimonas vadosa</name>
    <dbReference type="NCBI Taxonomy" id="1165507"/>
    <lineage>
        <taxon>Bacteria</taxon>
        <taxon>Pseudomonadati</taxon>
        <taxon>Pseudomonadota</taxon>
        <taxon>Gammaproteobacteria</taxon>
        <taxon>Lysobacterales</taxon>
        <taxon>Lysobacteraceae</taxon>
        <taxon>Luteimonas</taxon>
    </lineage>
</organism>
<evidence type="ECO:0000259" key="2">
    <source>
        <dbReference type="Pfam" id="PF13676"/>
    </source>
</evidence>
<feature type="transmembrane region" description="Helical" evidence="1">
    <location>
        <begin position="184"/>
        <end position="208"/>
    </location>
</feature>
<dbReference type="PANTHER" id="PTHR47691">
    <property type="entry name" value="REGULATOR-RELATED"/>
    <property type="match status" value="1"/>
</dbReference>
<feature type="domain" description="TIR" evidence="2">
    <location>
        <begin position="6"/>
        <end position="110"/>
    </location>
</feature>